<dbReference type="Gene3D" id="3.40.960.10">
    <property type="entry name" value="VSR Endonuclease"/>
    <property type="match status" value="1"/>
</dbReference>
<dbReference type="SUPFAM" id="SSF52980">
    <property type="entry name" value="Restriction endonuclease-like"/>
    <property type="match status" value="1"/>
</dbReference>
<dbReference type="InterPro" id="IPR011335">
    <property type="entry name" value="Restrct_endonuc-II-like"/>
</dbReference>
<accession>A0A0W8I6F8</accession>
<dbReference type="RefSeq" id="WP_058891720.1">
    <property type="nucleotide sequence ID" value="NZ_LQBL01000028.1"/>
</dbReference>
<dbReference type="STRING" id="767452.AVL62_02805"/>
<protein>
    <recommendedName>
        <fullName evidence="3">DUF559 domain-containing protein</fullName>
    </recommendedName>
</protein>
<dbReference type="Proteomes" id="UP000054837">
    <property type="component" value="Unassembled WGS sequence"/>
</dbReference>
<dbReference type="AlphaFoldDB" id="A0A0W8I6F8"/>
<dbReference type="OrthoDB" id="5517693at2"/>
<evidence type="ECO:0000313" key="1">
    <source>
        <dbReference type="EMBL" id="KUG53713.1"/>
    </source>
</evidence>
<evidence type="ECO:0000313" key="2">
    <source>
        <dbReference type="Proteomes" id="UP000054837"/>
    </source>
</evidence>
<comment type="caution">
    <text evidence="1">The sequence shown here is derived from an EMBL/GenBank/DDBJ whole genome shotgun (WGS) entry which is preliminary data.</text>
</comment>
<evidence type="ECO:0008006" key="3">
    <source>
        <dbReference type="Google" id="ProtNLM"/>
    </source>
</evidence>
<proteinExistence type="predicted"/>
<dbReference type="EMBL" id="LQBL01000028">
    <property type="protein sequence ID" value="KUG53713.1"/>
    <property type="molecule type" value="Genomic_DNA"/>
</dbReference>
<reference evidence="1 2" key="1">
    <citation type="submission" date="2015-12" db="EMBL/GenBank/DDBJ databases">
        <title>Serinicoccus chungangenesis strain CD08_5 genome sequencing and assembly.</title>
        <authorList>
            <person name="Chander A.M."/>
            <person name="Kaur G."/>
            <person name="Nair G.R."/>
            <person name="Dhawan D.K."/>
            <person name="Kochhar R.K."/>
            <person name="Mayilraj S."/>
            <person name="Bhadada S.K."/>
        </authorList>
    </citation>
    <scope>NUCLEOTIDE SEQUENCE [LARGE SCALE GENOMIC DNA]</scope>
    <source>
        <strain evidence="1 2">CD08_5</strain>
    </source>
</reference>
<organism evidence="1 2">
    <name type="scientific">Serinicoccus chungangensis</name>
    <dbReference type="NCBI Taxonomy" id="767452"/>
    <lineage>
        <taxon>Bacteria</taxon>
        <taxon>Bacillati</taxon>
        <taxon>Actinomycetota</taxon>
        <taxon>Actinomycetes</taxon>
        <taxon>Micrococcales</taxon>
        <taxon>Ornithinimicrobiaceae</taxon>
        <taxon>Serinicoccus</taxon>
    </lineage>
</organism>
<sequence length="319" mass="34904">MGRDATHPTVRQLLQAQPDGVTTTDLHRLGVSDSVIRKQIAEGVLLRLRREVFVDRRVWDASAPWERDRLRARAVVGSSPSLGTRPGQVALSHRSAMAEHGLDVFGVDDEVHASRVGCGRGHRSGGLWVHAPVPVDQVIEQDGMPSVRPALASLQEAVVHGAEAGLVAADSALRARAATPEELRALVGLSCLQRDRPAARLVAELADGTRESAGESRTAWLLHLLGIAVECQVEIRDPSGWLVGRADFRVRGTRVLLEFDGRVKHTDRDVLVAEKLREDRLRELGYEVVRITWADLAHPHVVRARIRAALGRAASRRPA</sequence>
<name>A0A0W8I6F8_9MICO</name>
<keyword evidence="2" id="KW-1185">Reference proteome</keyword>
<gene>
    <name evidence="1" type="ORF">AVL62_02805</name>
</gene>